<dbReference type="RefSeq" id="WP_170216180.1">
    <property type="nucleotide sequence ID" value="NZ_BONB01000016.1"/>
</dbReference>
<organism evidence="2 3">
    <name type="scientific">Asanoa ferruginea</name>
    <dbReference type="NCBI Taxonomy" id="53367"/>
    <lineage>
        <taxon>Bacteria</taxon>
        <taxon>Bacillati</taxon>
        <taxon>Actinomycetota</taxon>
        <taxon>Actinomycetes</taxon>
        <taxon>Micromonosporales</taxon>
        <taxon>Micromonosporaceae</taxon>
        <taxon>Asanoa</taxon>
    </lineage>
</organism>
<feature type="region of interest" description="Disordered" evidence="1">
    <location>
        <begin position="1"/>
        <end position="41"/>
    </location>
</feature>
<comment type="caution">
    <text evidence="2">The sequence shown here is derived from an EMBL/GenBank/DDBJ whole genome shotgun (WGS) entry which is preliminary data.</text>
</comment>
<name>A0A3D9ZZP1_9ACTN</name>
<dbReference type="Proteomes" id="UP000256913">
    <property type="component" value="Unassembled WGS sequence"/>
</dbReference>
<dbReference type="EMBL" id="QUMQ01000001">
    <property type="protein sequence ID" value="REG02113.1"/>
    <property type="molecule type" value="Genomic_DNA"/>
</dbReference>
<keyword evidence="3" id="KW-1185">Reference proteome</keyword>
<reference evidence="2 3" key="1">
    <citation type="submission" date="2018-08" db="EMBL/GenBank/DDBJ databases">
        <title>Sequencing the genomes of 1000 actinobacteria strains.</title>
        <authorList>
            <person name="Klenk H.-P."/>
        </authorList>
    </citation>
    <scope>NUCLEOTIDE SEQUENCE [LARGE SCALE GENOMIC DNA]</scope>
    <source>
        <strain evidence="2 3">DSM 44099</strain>
    </source>
</reference>
<dbReference type="AlphaFoldDB" id="A0A3D9ZZP1"/>
<evidence type="ECO:0000256" key="1">
    <source>
        <dbReference type="SAM" id="MobiDB-lite"/>
    </source>
</evidence>
<sequence>MHKLTHRIPLVPPHEDKQPGHQGSEPALRGPSWNHSPGRPPRVLAAWQRRIAALFGQRV</sequence>
<evidence type="ECO:0000313" key="3">
    <source>
        <dbReference type="Proteomes" id="UP000256913"/>
    </source>
</evidence>
<protein>
    <submittedName>
        <fullName evidence="2">Uncharacterized protein</fullName>
    </submittedName>
</protein>
<evidence type="ECO:0000313" key="2">
    <source>
        <dbReference type="EMBL" id="REG02113.1"/>
    </source>
</evidence>
<proteinExistence type="predicted"/>
<accession>A0A3D9ZZP1</accession>
<gene>
    <name evidence="2" type="ORF">DFJ67_8205</name>
</gene>